<dbReference type="EMBL" id="CM000127">
    <property type="protein sequence ID" value="EEC74312.1"/>
    <property type="molecule type" value="Genomic_DNA"/>
</dbReference>
<feature type="region of interest" description="Disordered" evidence="8">
    <location>
        <begin position="168"/>
        <end position="222"/>
    </location>
</feature>
<organism evidence="11 12">
    <name type="scientific">Oryza sativa subsp. indica</name>
    <name type="common">Rice</name>
    <dbReference type="NCBI Taxonomy" id="39946"/>
    <lineage>
        <taxon>Eukaryota</taxon>
        <taxon>Viridiplantae</taxon>
        <taxon>Streptophyta</taxon>
        <taxon>Embryophyta</taxon>
        <taxon>Tracheophyta</taxon>
        <taxon>Spermatophyta</taxon>
        <taxon>Magnoliopsida</taxon>
        <taxon>Liliopsida</taxon>
        <taxon>Poales</taxon>
        <taxon>Poaceae</taxon>
        <taxon>BOP clade</taxon>
        <taxon>Oryzoideae</taxon>
        <taxon>Oryzeae</taxon>
        <taxon>Oryzinae</taxon>
        <taxon>Oryza</taxon>
        <taxon>Oryza sativa</taxon>
    </lineage>
</organism>
<comment type="similarity">
    <text evidence="2">Belongs to the ubiquitin-conjugating enzyme family. UEV subfamily.</text>
</comment>
<keyword evidence="5 7" id="KW-0653">Protein transport</keyword>
<evidence type="ECO:0000256" key="2">
    <source>
        <dbReference type="ARBA" id="ARBA00009594"/>
    </source>
</evidence>
<evidence type="ECO:0000256" key="4">
    <source>
        <dbReference type="ARBA" id="ARBA00022753"/>
    </source>
</evidence>
<evidence type="ECO:0000256" key="6">
    <source>
        <dbReference type="ARBA" id="ARBA00023054"/>
    </source>
</evidence>
<evidence type="ECO:0000256" key="8">
    <source>
        <dbReference type="SAM" id="MobiDB-lite"/>
    </source>
</evidence>
<sequence>MAPPPPSPSPSPASGAQYAHQFLNTALSQRGPSALPYAEDVKWLIRNHLVALADAFPSLHPKAALFTHNDGRAAHLLQADGTIPIHHAGASYNLPAVLWLPEPYPRSPPLVFLSPTRDMVIKPHHPLVDRSGLVANAPYLRSWVFPSSNLVDLVRSLSHLFGLDPPLFTRSPNPPPPSPSPPIPATPLPRVHPSSSSSPSPSPYRFPASPQLAARPPPTEDPAEVYKRNAIAKLVDMAYADAATLRPVREAEVDTLFAMQATLRSRGEVVSDGVRKMGEEKEALERRLQDVMMATDLMEAWVMENTKGAAGDTEADEAIETADVLSKQMLECTAADLALEDTIYALDKAIQEGSVPFDGYLRSVRALAREQFFQRVLSTKVNKAQQQAQVARMAARAPQYGCPYISSACVLLTSYILSCADLLLLLPVVPLPLLGGPLPWTQQRSHTAQVEEQQANVAAVAVVQGVQRAVWELVDEVEVADERKQRR</sequence>
<keyword evidence="6" id="KW-0175">Coiled coil</keyword>
<dbReference type="Gramene" id="BGIOSGA005295-TA">
    <property type="protein sequence ID" value="BGIOSGA005295-PA"/>
    <property type="gene ID" value="BGIOSGA005295"/>
</dbReference>
<comment type="subcellular location">
    <subcellularLocation>
        <location evidence="1">Endosome</location>
    </subcellularLocation>
</comment>
<reference evidence="11 12" key="1">
    <citation type="journal article" date="2005" name="PLoS Biol.">
        <title>The genomes of Oryza sativa: a history of duplications.</title>
        <authorList>
            <person name="Yu J."/>
            <person name="Wang J."/>
            <person name="Lin W."/>
            <person name="Li S."/>
            <person name="Li H."/>
            <person name="Zhou J."/>
            <person name="Ni P."/>
            <person name="Dong W."/>
            <person name="Hu S."/>
            <person name="Zeng C."/>
            <person name="Zhang J."/>
            <person name="Zhang Y."/>
            <person name="Li R."/>
            <person name="Xu Z."/>
            <person name="Li S."/>
            <person name="Li X."/>
            <person name="Zheng H."/>
            <person name="Cong L."/>
            <person name="Lin L."/>
            <person name="Yin J."/>
            <person name="Geng J."/>
            <person name="Li G."/>
            <person name="Shi J."/>
            <person name="Liu J."/>
            <person name="Lv H."/>
            <person name="Li J."/>
            <person name="Wang J."/>
            <person name="Deng Y."/>
            <person name="Ran L."/>
            <person name="Shi X."/>
            <person name="Wang X."/>
            <person name="Wu Q."/>
            <person name="Li C."/>
            <person name="Ren X."/>
            <person name="Wang J."/>
            <person name="Wang X."/>
            <person name="Li D."/>
            <person name="Liu D."/>
            <person name="Zhang X."/>
            <person name="Ji Z."/>
            <person name="Zhao W."/>
            <person name="Sun Y."/>
            <person name="Zhang Z."/>
            <person name="Bao J."/>
            <person name="Han Y."/>
            <person name="Dong L."/>
            <person name="Ji J."/>
            <person name="Chen P."/>
            <person name="Wu S."/>
            <person name="Liu J."/>
            <person name="Xiao Y."/>
            <person name="Bu D."/>
            <person name="Tan J."/>
            <person name="Yang L."/>
            <person name="Ye C."/>
            <person name="Zhang J."/>
            <person name="Xu J."/>
            <person name="Zhou Y."/>
            <person name="Yu Y."/>
            <person name="Zhang B."/>
            <person name="Zhuang S."/>
            <person name="Wei H."/>
            <person name="Liu B."/>
            <person name="Lei M."/>
            <person name="Yu H."/>
            <person name="Li Y."/>
            <person name="Xu H."/>
            <person name="Wei S."/>
            <person name="He X."/>
            <person name="Fang L."/>
            <person name="Zhang Z."/>
            <person name="Zhang Y."/>
            <person name="Huang X."/>
            <person name="Su Z."/>
            <person name="Tong W."/>
            <person name="Li J."/>
            <person name="Tong Z."/>
            <person name="Li S."/>
            <person name="Ye J."/>
            <person name="Wang L."/>
            <person name="Fang L."/>
            <person name="Lei T."/>
            <person name="Chen C."/>
            <person name="Chen H."/>
            <person name="Xu Z."/>
            <person name="Li H."/>
            <person name="Huang H."/>
            <person name="Zhang F."/>
            <person name="Xu H."/>
            <person name="Li N."/>
            <person name="Zhao C."/>
            <person name="Li S."/>
            <person name="Dong L."/>
            <person name="Huang Y."/>
            <person name="Li L."/>
            <person name="Xi Y."/>
            <person name="Qi Q."/>
            <person name="Li W."/>
            <person name="Zhang B."/>
            <person name="Hu W."/>
            <person name="Zhang Y."/>
            <person name="Tian X."/>
            <person name="Jiao Y."/>
            <person name="Liang X."/>
            <person name="Jin J."/>
            <person name="Gao L."/>
            <person name="Zheng W."/>
            <person name="Hao B."/>
            <person name="Liu S."/>
            <person name="Wang W."/>
            <person name="Yuan L."/>
            <person name="Cao M."/>
            <person name="McDermott J."/>
            <person name="Samudrala R."/>
            <person name="Wang J."/>
            <person name="Wong G.K."/>
            <person name="Yang H."/>
        </authorList>
    </citation>
    <scope>NUCLEOTIDE SEQUENCE [LARGE SCALE GENOMIC DNA]</scope>
    <source>
        <strain evidence="12">cv. 93-11</strain>
    </source>
</reference>
<evidence type="ECO:0000313" key="12">
    <source>
        <dbReference type="Proteomes" id="UP000007015"/>
    </source>
</evidence>
<dbReference type="InterPro" id="IPR017916">
    <property type="entry name" value="SB_dom"/>
</dbReference>
<dbReference type="GO" id="GO:0015031">
    <property type="term" value="P:protein transport"/>
    <property type="evidence" value="ECO:0007669"/>
    <property type="project" value="UniProtKB-UniRule"/>
</dbReference>
<dbReference type="Gene3D" id="6.10.140.820">
    <property type="match status" value="1"/>
</dbReference>
<dbReference type="PANTHER" id="PTHR23306:SF3">
    <property type="entry name" value="TUMOR SUPPRESSOR PROTEIN 101"/>
    <property type="match status" value="1"/>
</dbReference>
<dbReference type="AlphaFoldDB" id="B8AFJ3"/>
<dbReference type="GO" id="GO:0043130">
    <property type="term" value="F:ubiquitin binding"/>
    <property type="evidence" value="ECO:0007669"/>
    <property type="project" value="TreeGrafter"/>
</dbReference>
<keyword evidence="3 7" id="KW-0813">Transport</keyword>
<gene>
    <name evidence="11" type="ORF">OsI_09582</name>
</gene>
<keyword evidence="4" id="KW-0967">Endosome</keyword>
<dbReference type="Pfam" id="PF09454">
    <property type="entry name" value="Vps23_core"/>
    <property type="match status" value="1"/>
</dbReference>
<dbReference type="GO" id="GO:0008333">
    <property type="term" value="P:endosome to lysosome transport"/>
    <property type="evidence" value="ECO:0007669"/>
    <property type="project" value="TreeGrafter"/>
</dbReference>
<dbReference type="CDD" id="cd11685">
    <property type="entry name" value="UEV_TSG101-like"/>
    <property type="match status" value="1"/>
</dbReference>
<feature type="domain" description="UEV" evidence="10">
    <location>
        <begin position="26"/>
        <end position="171"/>
    </location>
</feature>
<feature type="domain" description="SB" evidence="9">
    <location>
        <begin position="323"/>
        <end position="391"/>
    </location>
</feature>
<dbReference type="InterPro" id="IPR052070">
    <property type="entry name" value="ESCRT-I_UEV_domain"/>
</dbReference>
<dbReference type="PROSITE" id="PS51322">
    <property type="entry name" value="UEV"/>
    <property type="match status" value="1"/>
</dbReference>
<feature type="compositionally biased region" description="Pro residues" evidence="8">
    <location>
        <begin position="172"/>
        <end position="187"/>
    </location>
</feature>
<protein>
    <submittedName>
        <fullName evidence="11">Uncharacterized protein</fullName>
    </submittedName>
</protein>
<dbReference type="InterPro" id="IPR037202">
    <property type="entry name" value="ESCRT_assembly_dom"/>
</dbReference>
<dbReference type="Pfam" id="PF05743">
    <property type="entry name" value="UEV"/>
    <property type="match status" value="1"/>
</dbReference>
<dbReference type="PANTHER" id="PTHR23306">
    <property type="entry name" value="TUMOR SUSCEPTIBILITY GENE 101 PROTEIN-RELATED"/>
    <property type="match status" value="1"/>
</dbReference>
<dbReference type="InterPro" id="IPR016135">
    <property type="entry name" value="UBQ-conjugating_enzyme/RWD"/>
</dbReference>
<dbReference type="Proteomes" id="UP000007015">
    <property type="component" value="Chromosome 2"/>
</dbReference>
<keyword evidence="12" id="KW-1185">Reference proteome</keyword>
<name>B8AFJ3_ORYSI</name>
<evidence type="ECO:0000256" key="5">
    <source>
        <dbReference type="ARBA" id="ARBA00022927"/>
    </source>
</evidence>
<evidence type="ECO:0000259" key="9">
    <source>
        <dbReference type="PROSITE" id="PS51312"/>
    </source>
</evidence>
<proteinExistence type="inferred from homology"/>
<dbReference type="OMA" id="LWLPEPY"/>
<evidence type="ECO:0000256" key="3">
    <source>
        <dbReference type="ARBA" id="ARBA00022448"/>
    </source>
</evidence>
<dbReference type="STRING" id="39946.B8AFJ3"/>
<dbReference type="PROSITE" id="PS51312">
    <property type="entry name" value="SB"/>
    <property type="match status" value="1"/>
</dbReference>
<evidence type="ECO:0000313" key="11">
    <source>
        <dbReference type="EMBL" id="EEC74312.1"/>
    </source>
</evidence>
<dbReference type="SUPFAM" id="SSF140111">
    <property type="entry name" value="Endosomal sorting complex assembly domain"/>
    <property type="match status" value="1"/>
</dbReference>
<dbReference type="SUPFAM" id="SSF54495">
    <property type="entry name" value="UBC-like"/>
    <property type="match status" value="1"/>
</dbReference>
<dbReference type="GO" id="GO:0000813">
    <property type="term" value="C:ESCRT I complex"/>
    <property type="evidence" value="ECO:0007669"/>
    <property type="project" value="TreeGrafter"/>
</dbReference>
<feature type="compositionally biased region" description="Low complexity" evidence="8">
    <location>
        <begin position="188"/>
        <end position="210"/>
    </location>
</feature>
<dbReference type="InterPro" id="IPR008883">
    <property type="entry name" value="UEV_N"/>
</dbReference>
<evidence type="ECO:0000259" key="10">
    <source>
        <dbReference type="PROSITE" id="PS51322"/>
    </source>
</evidence>
<dbReference type="Gene3D" id="3.10.110.10">
    <property type="entry name" value="Ubiquitin Conjugating Enzyme"/>
    <property type="match status" value="1"/>
</dbReference>
<accession>B8AFJ3</accession>
<dbReference type="HOGENOM" id="CLU_017548_0_0_1"/>
<evidence type="ECO:0000256" key="7">
    <source>
        <dbReference type="PROSITE-ProRule" id="PRU00644"/>
    </source>
</evidence>
<evidence type="ECO:0000256" key="1">
    <source>
        <dbReference type="ARBA" id="ARBA00004177"/>
    </source>
</evidence>